<dbReference type="CDD" id="cd22529">
    <property type="entry name" value="KH-II_NusA_rpt2"/>
    <property type="match status" value="1"/>
</dbReference>
<keyword evidence="4 7" id="KW-0694">RNA-binding</keyword>
<evidence type="ECO:0000256" key="3">
    <source>
        <dbReference type="ARBA" id="ARBA00022814"/>
    </source>
</evidence>
<dbReference type="Pfam" id="PF26594">
    <property type="entry name" value="KH_NusA_2nd"/>
    <property type="match status" value="1"/>
</dbReference>
<evidence type="ECO:0000256" key="1">
    <source>
        <dbReference type="ARBA" id="ARBA00022472"/>
    </source>
</evidence>
<dbReference type="HAMAP" id="MF_00945_B">
    <property type="entry name" value="NusA_B"/>
    <property type="match status" value="1"/>
</dbReference>
<feature type="domain" description="S1 motif" evidence="8">
    <location>
        <begin position="144"/>
        <end position="208"/>
    </location>
</feature>
<reference evidence="9" key="1">
    <citation type="submission" date="2021-02" db="EMBL/GenBank/DDBJ databases">
        <title>Thiocyanate and organic carbon inputs drive convergent selection for specific autotrophic Afipia and Thiobacillus strains within complex microbiomes.</title>
        <authorList>
            <person name="Huddy R.J."/>
            <person name="Sachdeva R."/>
            <person name="Kadzinga F."/>
            <person name="Kantor R.S."/>
            <person name="Harrison S.T.L."/>
            <person name="Banfield J.F."/>
        </authorList>
    </citation>
    <scope>NUCLEOTIDE SEQUENCE</scope>
    <source>
        <strain evidence="9">SCN18_10_11_15_R4_P_38_20</strain>
    </source>
</reference>
<evidence type="ECO:0000256" key="4">
    <source>
        <dbReference type="ARBA" id="ARBA00022884"/>
    </source>
</evidence>
<proteinExistence type="inferred from homology"/>
<dbReference type="GO" id="GO:0000166">
    <property type="term" value="F:nucleotide binding"/>
    <property type="evidence" value="ECO:0007669"/>
    <property type="project" value="InterPro"/>
</dbReference>
<dbReference type="GO" id="GO:0003723">
    <property type="term" value="F:RNA binding"/>
    <property type="evidence" value="ECO:0007669"/>
    <property type="project" value="UniProtKB-UniRule"/>
</dbReference>
<dbReference type="InterPro" id="IPR036555">
    <property type="entry name" value="NusA_N_sf"/>
</dbReference>
<name>A0A8J7PXF3_9PROT</name>
<evidence type="ECO:0000256" key="2">
    <source>
        <dbReference type="ARBA" id="ARBA00022490"/>
    </source>
</evidence>
<dbReference type="InterPro" id="IPR030842">
    <property type="entry name" value="TF_NusA_bacterial"/>
</dbReference>
<dbReference type="GO" id="GO:0006353">
    <property type="term" value="P:DNA-templated transcription termination"/>
    <property type="evidence" value="ECO:0007669"/>
    <property type="project" value="UniProtKB-UniRule"/>
</dbReference>
<dbReference type="PANTHER" id="PTHR22648">
    <property type="entry name" value="TRANSCRIPTION TERMINATION FACTOR NUSA"/>
    <property type="match status" value="1"/>
</dbReference>
<dbReference type="SUPFAM" id="SSF50249">
    <property type="entry name" value="Nucleic acid-binding proteins"/>
    <property type="match status" value="1"/>
</dbReference>
<keyword evidence="3 7" id="KW-0889">Transcription antitermination</keyword>
<dbReference type="InterPro" id="IPR013735">
    <property type="entry name" value="TF_NusA_N"/>
</dbReference>
<dbReference type="Gene3D" id="1.10.150.20">
    <property type="entry name" value="5' to 3' exonuclease, C-terminal subdomain"/>
    <property type="match status" value="2"/>
</dbReference>
<dbReference type="InterPro" id="IPR009019">
    <property type="entry name" value="KH_sf_prok-type"/>
</dbReference>
<comment type="similarity">
    <text evidence="7">Belongs to the NusA family.</text>
</comment>
<dbReference type="FunFam" id="2.40.50.140:FF:000058">
    <property type="entry name" value="Transcription termination/antitermination protein NusA"/>
    <property type="match status" value="1"/>
</dbReference>
<keyword evidence="6 7" id="KW-0804">Transcription</keyword>
<dbReference type="InterPro" id="IPR003029">
    <property type="entry name" value="S1_domain"/>
</dbReference>
<dbReference type="InterPro" id="IPR010213">
    <property type="entry name" value="TF_NusA"/>
</dbReference>
<dbReference type="AlphaFoldDB" id="A0A8J7PXF3"/>
<accession>A0A8J7PXF3</accession>
<gene>
    <name evidence="7 9" type="primary">nusA</name>
    <name evidence="9" type="ORF">J0H12_02195</name>
</gene>
<comment type="subunit">
    <text evidence="7">Monomer. Binds directly to the core enzyme of the DNA-dependent RNA polymerase and to nascent RNA.</text>
</comment>
<dbReference type="PROSITE" id="PS50084">
    <property type="entry name" value="KH_TYPE_1"/>
    <property type="match status" value="1"/>
</dbReference>
<keyword evidence="1 7" id="KW-0806">Transcription termination</keyword>
<comment type="caution">
    <text evidence="9">The sequence shown here is derived from an EMBL/GenBank/DDBJ whole genome shotgun (WGS) entry which is preliminary data.</text>
</comment>
<comment type="function">
    <text evidence="7">Participates in both transcription termination and antitermination.</text>
</comment>
<evidence type="ECO:0000256" key="6">
    <source>
        <dbReference type="ARBA" id="ARBA00023163"/>
    </source>
</evidence>
<evidence type="ECO:0000256" key="5">
    <source>
        <dbReference type="ARBA" id="ARBA00023015"/>
    </source>
</evidence>
<dbReference type="EMBL" id="JAFKGL010000012">
    <property type="protein sequence ID" value="MBN9412723.1"/>
    <property type="molecule type" value="Genomic_DNA"/>
</dbReference>
<dbReference type="Pfam" id="PF13184">
    <property type="entry name" value="KH_NusA_1st"/>
    <property type="match status" value="1"/>
</dbReference>
<dbReference type="SUPFAM" id="SSF69705">
    <property type="entry name" value="Transcription factor NusA, N-terminal domain"/>
    <property type="match status" value="1"/>
</dbReference>
<dbReference type="NCBIfam" id="TIGR01954">
    <property type="entry name" value="nusA_Cterm_rpt"/>
    <property type="match status" value="1"/>
</dbReference>
<dbReference type="SUPFAM" id="SSF47794">
    <property type="entry name" value="Rad51 N-terminal domain-like"/>
    <property type="match status" value="2"/>
</dbReference>
<sequence length="510" mass="56893">MTSITSTGIIRTELLSVAEAVAREKGIQKDEVLEAMEMAIQKAARAKYGHERDIRAEIDRKSGEITVFACREVVEDIENEVTQISLKEAKKLDPTLELGSFIKTYLPPIDFGRVAAQTAKQVIFQRVRDAERQRQYEEYKNRAGEIINGQVKRVEFGNVIVELGQSEALLARDQLIPRENFRPGDRIRAYIMDVRQEPRGPQVFLSRSHPGFMTKLFTQEVPEIYEGVIEVKAVARDPGSRAKLAVYSADKSLDPVGACVGLRGSRVTTVINELQGEKIDIIPWSSNPVVFVVNSLIPAEASKVVLDEASNRVEVVVPDDQLSLAIGRRGQNVRLASQLTGLGIDVISETVESERRSQEIKNRLKLFVEALDVDDVLAHLLITEGFDNVEEIAYISLGELSGIEGLDEDLAQELQNRAKNFLTKQEKVFKQRSQELGVEKTLQNLEGLSPKIVVELAEKGITTLDALADLAGDELVELCSDIDLDEANKLIMTAREHWFEKTDTNSQKSQ</sequence>
<dbReference type="InterPro" id="IPR010214">
    <property type="entry name" value="Tscrpt_termin_fac_NusA_C_rpt"/>
</dbReference>
<organism evidence="9 10">
    <name type="scientific">Candidatus Paracaedimonas acanthamoebae</name>
    <dbReference type="NCBI Taxonomy" id="244581"/>
    <lineage>
        <taxon>Bacteria</taxon>
        <taxon>Pseudomonadati</taxon>
        <taxon>Pseudomonadota</taxon>
        <taxon>Alphaproteobacteria</taxon>
        <taxon>Holosporales</taxon>
        <taxon>Caedimonadaceae</taxon>
        <taxon>Candidatus Paracaedimonas</taxon>
    </lineage>
</organism>
<dbReference type="Proteomes" id="UP000664414">
    <property type="component" value="Unassembled WGS sequence"/>
</dbReference>
<dbReference type="InterPro" id="IPR004087">
    <property type="entry name" value="KH_dom"/>
</dbReference>
<protein>
    <recommendedName>
        <fullName evidence="7">Transcription termination/antitermination protein NusA</fullName>
    </recommendedName>
</protein>
<dbReference type="FunFam" id="3.30.1480.10:FF:000002">
    <property type="entry name" value="Transcription termination/antitermination protein NusA"/>
    <property type="match status" value="1"/>
</dbReference>
<dbReference type="PROSITE" id="PS50126">
    <property type="entry name" value="S1"/>
    <property type="match status" value="1"/>
</dbReference>
<dbReference type="Gene3D" id="3.30.1480.10">
    <property type="entry name" value="NusA, N-terminal domain"/>
    <property type="match status" value="1"/>
</dbReference>
<dbReference type="FunFam" id="3.30.300.20:FF:000005">
    <property type="entry name" value="Transcription termination/antitermination protein NusA"/>
    <property type="match status" value="1"/>
</dbReference>
<dbReference type="Gene3D" id="2.40.50.140">
    <property type="entry name" value="Nucleic acid-binding proteins"/>
    <property type="match status" value="1"/>
</dbReference>
<dbReference type="Pfam" id="PF08529">
    <property type="entry name" value="NusA_N"/>
    <property type="match status" value="1"/>
</dbReference>
<evidence type="ECO:0000313" key="9">
    <source>
        <dbReference type="EMBL" id="MBN9412723.1"/>
    </source>
</evidence>
<dbReference type="GO" id="GO:0031564">
    <property type="term" value="P:transcription antitermination"/>
    <property type="evidence" value="ECO:0007669"/>
    <property type="project" value="UniProtKB-UniRule"/>
</dbReference>
<dbReference type="InterPro" id="IPR012340">
    <property type="entry name" value="NA-bd_OB-fold"/>
</dbReference>
<keyword evidence="5 7" id="KW-0805">Transcription regulation</keyword>
<keyword evidence="2 7" id="KW-0963">Cytoplasm</keyword>
<dbReference type="Pfam" id="PF14520">
    <property type="entry name" value="HHH_5"/>
    <property type="match status" value="1"/>
</dbReference>
<dbReference type="PANTHER" id="PTHR22648:SF0">
    <property type="entry name" value="TRANSCRIPTION TERMINATION_ANTITERMINATION PROTEIN NUSA"/>
    <property type="match status" value="1"/>
</dbReference>
<dbReference type="SUPFAM" id="SSF54814">
    <property type="entry name" value="Prokaryotic type KH domain (KH-domain type II)"/>
    <property type="match status" value="2"/>
</dbReference>
<dbReference type="InterPro" id="IPR025249">
    <property type="entry name" value="TF_NusA_KH_1st"/>
</dbReference>
<evidence type="ECO:0000256" key="7">
    <source>
        <dbReference type="HAMAP-Rule" id="MF_00945"/>
    </source>
</evidence>
<dbReference type="Pfam" id="PF00575">
    <property type="entry name" value="S1"/>
    <property type="match status" value="1"/>
</dbReference>
<evidence type="ECO:0000313" key="10">
    <source>
        <dbReference type="Proteomes" id="UP000664414"/>
    </source>
</evidence>
<dbReference type="SMART" id="SM00316">
    <property type="entry name" value="S1"/>
    <property type="match status" value="1"/>
</dbReference>
<dbReference type="CDD" id="cd02134">
    <property type="entry name" value="KH-II_NusA_rpt1"/>
    <property type="match status" value="1"/>
</dbReference>
<dbReference type="SMART" id="SM00322">
    <property type="entry name" value="KH"/>
    <property type="match status" value="2"/>
</dbReference>
<dbReference type="NCBIfam" id="TIGR01953">
    <property type="entry name" value="NusA"/>
    <property type="match status" value="1"/>
</dbReference>
<dbReference type="FunFam" id="3.30.300.20:FF:000002">
    <property type="entry name" value="Transcription termination/antitermination protein NusA"/>
    <property type="match status" value="1"/>
</dbReference>
<dbReference type="InterPro" id="IPR058582">
    <property type="entry name" value="KH_NusA_2nd"/>
</dbReference>
<dbReference type="GO" id="GO:0005829">
    <property type="term" value="C:cytosol"/>
    <property type="evidence" value="ECO:0007669"/>
    <property type="project" value="TreeGrafter"/>
</dbReference>
<dbReference type="CDD" id="cd04455">
    <property type="entry name" value="S1_NusA"/>
    <property type="match status" value="1"/>
</dbReference>
<dbReference type="GO" id="GO:0003700">
    <property type="term" value="F:DNA-binding transcription factor activity"/>
    <property type="evidence" value="ECO:0007669"/>
    <property type="project" value="InterPro"/>
</dbReference>
<comment type="subcellular location">
    <subcellularLocation>
        <location evidence="7">Cytoplasm</location>
    </subcellularLocation>
</comment>
<dbReference type="InterPro" id="IPR010995">
    <property type="entry name" value="DNA_repair_Rad51/TF_NusA_a-hlx"/>
</dbReference>
<evidence type="ECO:0000259" key="8">
    <source>
        <dbReference type="PROSITE" id="PS50126"/>
    </source>
</evidence>
<dbReference type="InterPro" id="IPR015946">
    <property type="entry name" value="KH_dom-like_a/b"/>
</dbReference>
<dbReference type="Gene3D" id="3.30.300.20">
    <property type="match status" value="2"/>
</dbReference>